<dbReference type="GO" id="GO:0000175">
    <property type="term" value="F:3'-5'-RNA exonuclease activity"/>
    <property type="evidence" value="ECO:0007669"/>
    <property type="project" value="InterPro"/>
</dbReference>
<feature type="region of interest" description="Disordered" evidence="3">
    <location>
        <begin position="26"/>
        <end position="45"/>
    </location>
</feature>
<comment type="subcellular location">
    <subcellularLocation>
        <location evidence="1">Nucleus</location>
    </subcellularLocation>
</comment>
<keyword evidence="4" id="KW-0472">Membrane</keyword>
<dbReference type="AlphaFoldDB" id="A0A7S4RSB6"/>
<keyword evidence="4" id="KW-0812">Transmembrane</keyword>
<dbReference type="GO" id="GO:0071044">
    <property type="term" value="P:histone mRNA catabolic process"/>
    <property type="evidence" value="ECO:0007669"/>
    <property type="project" value="TreeGrafter"/>
</dbReference>
<evidence type="ECO:0000256" key="2">
    <source>
        <dbReference type="ARBA" id="ARBA00023242"/>
    </source>
</evidence>
<dbReference type="GO" id="GO:0000467">
    <property type="term" value="P:exonucleolytic trimming to generate mature 3'-end of 5.8S rRNA from tricistronic rRNA transcript (SSU-rRNA, 5.8S rRNA, LSU-rRNA)"/>
    <property type="evidence" value="ECO:0007669"/>
    <property type="project" value="InterPro"/>
</dbReference>
<feature type="transmembrane region" description="Helical" evidence="4">
    <location>
        <begin position="522"/>
        <end position="539"/>
    </location>
</feature>
<dbReference type="GO" id="GO:0071036">
    <property type="term" value="P:nuclear polyadenylation-dependent snoRNA catabolic process"/>
    <property type="evidence" value="ECO:0007669"/>
    <property type="project" value="TreeGrafter"/>
</dbReference>
<dbReference type="PANTHER" id="PTHR12124:SF47">
    <property type="entry name" value="EXOSOME COMPONENT 10"/>
    <property type="match status" value="1"/>
</dbReference>
<feature type="region of interest" description="Disordered" evidence="3">
    <location>
        <begin position="482"/>
        <end position="513"/>
    </location>
</feature>
<dbReference type="InterPro" id="IPR010997">
    <property type="entry name" value="HRDC-like_sf"/>
</dbReference>
<dbReference type="InterPro" id="IPR002562">
    <property type="entry name" value="3'-5'_exonuclease_dom"/>
</dbReference>
<evidence type="ECO:0000313" key="6">
    <source>
        <dbReference type="EMBL" id="CAE4623594.1"/>
    </source>
</evidence>
<accession>A0A7S4RSB6</accession>
<dbReference type="GO" id="GO:0071035">
    <property type="term" value="P:nuclear polyadenylation-dependent rRNA catabolic process"/>
    <property type="evidence" value="ECO:0007669"/>
    <property type="project" value="TreeGrafter"/>
</dbReference>
<dbReference type="GO" id="GO:0000166">
    <property type="term" value="F:nucleotide binding"/>
    <property type="evidence" value="ECO:0007669"/>
    <property type="project" value="InterPro"/>
</dbReference>
<gene>
    <name evidence="6" type="ORF">DBRI00130_LOCUS23512</name>
</gene>
<reference evidence="6" key="1">
    <citation type="submission" date="2021-01" db="EMBL/GenBank/DDBJ databases">
        <authorList>
            <person name="Corre E."/>
            <person name="Pelletier E."/>
            <person name="Niang G."/>
            <person name="Scheremetjew M."/>
            <person name="Finn R."/>
            <person name="Kale V."/>
            <person name="Holt S."/>
            <person name="Cochrane G."/>
            <person name="Meng A."/>
            <person name="Brown T."/>
            <person name="Cohen L."/>
        </authorList>
    </citation>
    <scope>NUCLEOTIDE SEQUENCE</scope>
    <source>
        <strain evidence="6">GSO104</strain>
    </source>
</reference>
<sequence length="544" mass="61543">MIQALVDQPSRCLRDAHDSIDFVEMEQEDLSTHPPPQPGAADEEGNILPWMLVDTREKMEACVKEIVDSHPSELAFDLEMHNVSKYMQITCLLQLCTDQGKDYVIDVLAPGVWDAVSLLSPIFADPNIVKIGHCIGGMDVPSLHRDFGIFVVNAFDTYEAARALNYKRSGLATICEQYGLTSSQEYATLKKEYQNTDWRVRPLTEPMIRYGRYDVHFLVKLRLLLIRDLTKAQLFDSAGLDQDEEARMVARALAETFRTAQRFEDEEDGISETAGENANAVMSESDDYLTALSDTDDNEDEFFDGDDGNNNDTTSSEKKKKSVFRAKDLRMHLGLMNVISTSQERCLCLWVDKKEPAERHDALISVIRKSTFGGSEWNESNMSLYRKLVEWRDDVAAMESTMPGIVCSLDLIVSVAYKQPIDKSGLKLISYFLPELLEDEDLGYADDMFSIVKESLKENGQMIDKTAHLLWADRRKNLYQNGVTSQSRDLDDEKPRTRELDGGNNDDEDENEKSTYLTSTKVLSVLAGVMICAGVIILVKKRRR</sequence>
<dbReference type="Pfam" id="PF01612">
    <property type="entry name" value="DNA_pol_A_exo1"/>
    <property type="match status" value="1"/>
</dbReference>
<organism evidence="6">
    <name type="scientific">Ditylum brightwellii</name>
    <dbReference type="NCBI Taxonomy" id="49249"/>
    <lineage>
        <taxon>Eukaryota</taxon>
        <taxon>Sar</taxon>
        <taxon>Stramenopiles</taxon>
        <taxon>Ochrophyta</taxon>
        <taxon>Bacillariophyta</taxon>
        <taxon>Mediophyceae</taxon>
        <taxon>Lithodesmiophycidae</taxon>
        <taxon>Lithodesmiales</taxon>
        <taxon>Lithodesmiaceae</taxon>
        <taxon>Ditylum</taxon>
    </lineage>
</organism>
<dbReference type="InterPro" id="IPR044876">
    <property type="entry name" value="HRDC_dom_sf"/>
</dbReference>
<feature type="domain" description="HRDC" evidence="5">
    <location>
        <begin position="378"/>
        <end position="462"/>
    </location>
</feature>
<dbReference type="EMBL" id="HBNS01029920">
    <property type="protein sequence ID" value="CAE4623594.1"/>
    <property type="molecule type" value="Transcribed_RNA"/>
</dbReference>
<dbReference type="InterPro" id="IPR045092">
    <property type="entry name" value="Rrp6-like"/>
</dbReference>
<dbReference type="InterPro" id="IPR036397">
    <property type="entry name" value="RNaseH_sf"/>
</dbReference>
<dbReference type="Gene3D" id="1.10.150.80">
    <property type="entry name" value="HRDC domain"/>
    <property type="match status" value="1"/>
</dbReference>
<protein>
    <recommendedName>
        <fullName evidence="5">HRDC domain-containing protein</fullName>
    </recommendedName>
</protein>
<dbReference type="InterPro" id="IPR002121">
    <property type="entry name" value="HRDC_dom"/>
</dbReference>
<evidence type="ECO:0000259" key="5">
    <source>
        <dbReference type="PROSITE" id="PS50967"/>
    </source>
</evidence>
<dbReference type="GO" id="GO:0071039">
    <property type="term" value="P:nuclear polyadenylation-dependent CUT catabolic process"/>
    <property type="evidence" value="ECO:0007669"/>
    <property type="project" value="TreeGrafter"/>
</dbReference>
<dbReference type="GO" id="GO:0005730">
    <property type="term" value="C:nucleolus"/>
    <property type="evidence" value="ECO:0007669"/>
    <property type="project" value="TreeGrafter"/>
</dbReference>
<keyword evidence="4" id="KW-1133">Transmembrane helix</keyword>
<evidence type="ECO:0000256" key="3">
    <source>
        <dbReference type="SAM" id="MobiDB-lite"/>
    </source>
</evidence>
<keyword evidence="2" id="KW-0539">Nucleus</keyword>
<dbReference type="SUPFAM" id="SSF47819">
    <property type="entry name" value="HRDC-like"/>
    <property type="match status" value="1"/>
</dbReference>
<dbReference type="PANTHER" id="PTHR12124">
    <property type="entry name" value="POLYMYOSITIS/SCLERODERMA AUTOANTIGEN-RELATED"/>
    <property type="match status" value="1"/>
</dbReference>
<evidence type="ECO:0000256" key="4">
    <source>
        <dbReference type="SAM" id="Phobius"/>
    </source>
</evidence>
<dbReference type="PROSITE" id="PS50967">
    <property type="entry name" value="HRDC"/>
    <property type="match status" value="1"/>
</dbReference>
<dbReference type="Gene3D" id="3.30.420.10">
    <property type="entry name" value="Ribonuclease H-like superfamily/Ribonuclease H"/>
    <property type="match status" value="1"/>
</dbReference>
<feature type="region of interest" description="Disordered" evidence="3">
    <location>
        <begin position="299"/>
        <end position="320"/>
    </location>
</feature>
<feature type="compositionally biased region" description="Basic and acidic residues" evidence="3">
    <location>
        <begin position="488"/>
        <end position="501"/>
    </location>
</feature>
<dbReference type="GO" id="GO:0071040">
    <property type="term" value="P:nuclear polyadenylation-dependent antisense transcript catabolic process"/>
    <property type="evidence" value="ECO:0007669"/>
    <property type="project" value="TreeGrafter"/>
</dbReference>
<dbReference type="SUPFAM" id="SSF53098">
    <property type="entry name" value="Ribonuclease H-like"/>
    <property type="match status" value="1"/>
</dbReference>
<dbReference type="InterPro" id="IPR012337">
    <property type="entry name" value="RNaseH-like_sf"/>
</dbReference>
<feature type="compositionally biased region" description="Acidic residues" evidence="3">
    <location>
        <begin position="299"/>
        <end position="309"/>
    </location>
</feature>
<evidence type="ECO:0000256" key="1">
    <source>
        <dbReference type="ARBA" id="ARBA00004123"/>
    </source>
</evidence>
<name>A0A7S4RSB6_9STRA</name>
<dbReference type="GO" id="GO:0071037">
    <property type="term" value="P:nuclear polyadenylation-dependent snRNA catabolic process"/>
    <property type="evidence" value="ECO:0007669"/>
    <property type="project" value="TreeGrafter"/>
</dbReference>
<dbReference type="GO" id="GO:0071038">
    <property type="term" value="P:TRAMP-dependent tRNA surveillance pathway"/>
    <property type="evidence" value="ECO:0007669"/>
    <property type="project" value="TreeGrafter"/>
</dbReference>
<dbReference type="GO" id="GO:0000176">
    <property type="term" value="C:nuclear exosome (RNase complex)"/>
    <property type="evidence" value="ECO:0007669"/>
    <property type="project" value="TreeGrafter"/>
</dbReference>
<dbReference type="GO" id="GO:0003727">
    <property type="term" value="F:single-stranded RNA binding"/>
    <property type="evidence" value="ECO:0007669"/>
    <property type="project" value="TreeGrafter"/>
</dbReference>
<proteinExistence type="predicted"/>
<dbReference type="SMART" id="SM00474">
    <property type="entry name" value="35EXOc"/>
    <property type="match status" value="1"/>
</dbReference>
<dbReference type="GO" id="GO:0071051">
    <property type="term" value="P:poly(A)-dependent snoRNA 3'-end processing"/>
    <property type="evidence" value="ECO:0007669"/>
    <property type="project" value="TreeGrafter"/>
</dbReference>